<dbReference type="EMBL" id="FPBD01000009">
    <property type="protein sequence ID" value="SFU13938.1"/>
    <property type="molecule type" value="Genomic_DNA"/>
</dbReference>
<dbReference type="InterPro" id="IPR025369">
    <property type="entry name" value="DUF4274"/>
</dbReference>
<evidence type="ECO:0000313" key="3">
    <source>
        <dbReference type="Proteomes" id="UP000183371"/>
    </source>
</evidence>
<organism evidence="2 3">
    <name type="scientific">Pseudovibrio denitrificans</name>
    <dbReference type="NCBI Taxonomy" id="258256"/>
    <lineage>
        <taxon>Bacteria</taxon>
        <taxon>Pseudomonadati</taxon>
        <taxon>Pseudomonadota</taxon>
        <taxon>Alphaproteobacteria</taxon>
        <taxon>Hyphomicrobiales</taxon>
        <taxon>Stappiaceae</taxon>
        <taxon>Pseudovibrio</taxon>
    </lineage>
</organism>
<dbReference type="Pfam" id="PF14096">
    <property type="entry name" value="DUF4274"/>
    <property type="match status" value="1"/>
</dbReference>
<feature type="domain" description="DUF4274" evidence="1">
    <location>
        <begin position="34"/>
        <end position="82"/>
    </location>
</feature>
<sequence>MDQMDVLYKWWADPEALIVPAGETDQIIEWLAQQTPDTWHQVVMSWNYDYGDRVLSWILAQENCDQGTAARIFLVEGVGYWLWDVLADVNVANDKTNVCRLVLDNWHRYTSAELKPEYKDIPDQLIESLKKIDDDHYLSSTPFKEIMAYEGTREPSSKYASDDGKIVIALDHWMEAKGIEITS</sequence>
<evidence type="ECO:0000313" key="2">
    <source>
        <dbReference type="EMBL" id="SFU13938.1"/>
    </source>
</evidence>
<dbReference type="AlphaFoldDB" id="A0A1I7DQG1"/>
<accession>A0A1I7DQG1</accession>
<proteinExistence type="predicted"/>
<name>A0A1I7DQG1_9HYPH</name>
<dbReference type="Proteomes" id="UP000183371">
    <property type="component" value="Unassembled WGS sequence"/>
</dbReference>
<keyword evidence="3" id="KW-1185">Reference proteome</keyword>
<dbReference type="RefSeq" id="WP_054785635.1">
    <property type="nucleotide sequence ID" value="NZ_FPBD01000009.1"/>
</dbReference>
<protein>
    <recommendedName>
        <fullName evidence="1">DUF4274 domain-containing protein</fullName>
    </recommendedName>
</protein>
<gene>
    <name evidence="2" type="ORF">SAMN05444141_109342</name>
</gene>
<reference evidence="3" key="1">
    <citation type="submission" date="2016-10" db="EMBL/GenBank/DDBJ databases">
        <authorList>
            <person name="Varghese N."/>
            <person name="Submissions S."/>
        </authorList>
    </citation>
    <scope>NUCLEOTIDE SEQUENCE [LARGE SCALE GENOMIC DNA]</scope>
    <source>
        <strain evidence="3">DSM 17465</strain>
    </source>
</reference>
<evidence type="ECO:0000259" key="1">
    <source>
        <dbReference type="Pfam" id="PF14096"/>
    </source>
</evidence>